<keyword evidence="1" id="KW-0812">Transmembrane</keyword>
<proteinExistence type="predicted"/>
<keyword evidence="1" id="KW-1133">Transmembrane helix</keyword>
<dbReference type="STRING" id="1150625.Q75_09835"/>
<dbReference type="PATRIC" id="fig|1150625.3.peg.2099"/>
<feature type="transmembrane region" description="Helical" evidence="1">
    <location>
        <begin position="16"/>
        <end position="38"/>
    </location>
</feature>
<comment type="caution">
    <text evidence="2">The sequence shown here is derived from an EMBL/GenBank/DDBJ whole genome shotgun (WGS) entry which is preliminary data.</text>
</comment>
<gene>
    <name evidence="2" type="ORF">Q75_09835</name>
</gene>
<organism evidence="2 3">
    <name type="scientific">Bacillus coahuilensis p1.1.43</name>
    <dbReference type="NCBI Taxonomy" id="1150625"/>
    <lineage>
        <taxon>Bacteria</taxon>
        <taxon>Bacillati</taxon>
        <taxon>Bacillota</taxon>
        <taxon>Bacilli</taxon>
        <taxon>Bacillales</taxon>
        <taxon>Bacillaceae</taxon>
        <taxon>Bacillus</taxon>
    </lineage>
</organism>
<reference evidence="2 3" key="1">
    <citation type="journal article" date="2016" name="Front. Microbiol.">
        <title>Microevolution Analysis of Bacillus coahuilensis Unveils Differences in Phosphorus Acquisition Strategies and Their Regulation.</title>
        <authorList>
            <person name="Gomez-Lunar Z."/>
            <person name="Hernandez-Gonzalez I."/>
            <person name="Rodriguez-Torres M.D."/>
            <person name="Souza V."/>
            <person name="Olmedo-Alvarez G."/>
        </authorList>
    </citation>
    <scope>NUCLEOTIDE SEQUENCE [LARGE SCALE GENOMIC DNA]</scope>
    <source>
        <strain evidence="3">p1.1.43</strain>
    </source>
</reference>
<dbReference type="EMBL" id="LDYG01000031">
    <property type="protein sequence ID" value="KUP05959.1"/>
    <property type="molecule type" value="Genomic_DNA"/>
</dbReference>
<keyword evidence="3" id="KW-1185">Reference proteome</keyword>
<dbReference type="Proteomes" id="UP000074108">
    <property type="component" value="Unassembled WGS sequence"/>
</dbReference>
<accession>A0A147K7A9</accession>
<protein>
    <recommendedName>
        <fullName evidence="4">Competence protein ComG</fullName>
    </recommendedName>
</protein>
<dbReference type="AlphaFoldDB" id="A0A147K7A9"/>
<keyword evidence="1" id="KW-0472">Membrane</keyword>
<dbReference type="Pfam" id="PF14173">
    <property type="entry name" value="ComGG"/>
    <property type="match status" value="1"/>
</dbReference>
<dbReference type="InterPro" id="IPR020372">
    <property type="entry name" value="Competence_ComGG"/>
</dbReference>
<evidence type="ECO:0000313" key="2">
    <source>
        <dbReference type="EMBL" id="KUP05959.1"/>
    </source>
</evidence>
<evidence type="ECO:0008006" key="4">
    <source>
        <dbReference type="Google" id="ProtNLM"/>
    </source>
</evidence>
<evidence type="ECO:0000313" key="3">
    <source>
        <dbReference type="Proteomes" id="UP000074108"/>
    </source>
</evidence>
<name>A0A147K7A9_9BACI</name>
<dbReference type="RefSeq" id="WP_059351258.1">
    <property type="nucleotide sequence ID" value="NZ_LDYG01000031.1"/>
</dbReference>
<evidence type="ECO:0000256" key="1">
    <source>
        <dbReference type="SAM" id="Phobius"/>
    </source>
</evidence>
<sequence>MGTFIMLNKKKKLGYILPYTLLFTTSFLLFLVSLTSIIHTHTRTIHELNELKERESLFLLTAITAKESEALSGELHWNKGTVRFQKQVLSNTTTINLTTQTSQGEKGMTFRYTNTTGTLLQWKGSE</sequence>